<dbReference type="GO" id="GO:0003677">
    <property type="term" value="F:DNA binding"/>
    <property type="evidence" value="ECO:0007669"/>
    <property type="project" value="UniProtKB-KW"/>
</dbReference>
<feature type="compositionally biased region" description="Polar residues" evidence="8">
    <location>
        <begin position="879"/>
        <end position="902"/>
    </location>
</feature>
<evidence type="ECO:0000313" key="10">
    <source>
        <dbReference type="EMBL" id="KAI8576207.1"/>
    </source>
</evidence>
<reference evidence="10" key="1">
    <citation type="submission" date="2021-06" db="EMBL/GenBank/DDBJ databases">
        <authorList>
            <consortium name="DOE Joint Genome Institute"/>
            <person name="Mondo S.J."/>
            <person name="Amses K.R."/>
            <person name="Simmons D.R."/>
            <person name="Longcore J.E."/>
            <person name="Seto K."/>
            <person name="Alves G.H."/>
            <person name="Bonds A.E."/>
            <person name="Quandt C.A."/>
            <person name="Davis W.J."/>
            <person name="Chang Y."/>
            <person name="Letcher P.M."/>
            <person name="Powell M.J."/>
            <person name="Kuo A."/>
            <person name="Labutti K."/>
            <person name="Pangilinan J."/>
            <person name="Andreopoulos W."/>
            <person name="Tritt A."/>
            <person name="Riley R."/>
            <person name="Hundley H."/>
            <person name="Johnson J."/>
            <person name="Lipzen A."/>
            <person name="Barry K."/>
            <person name="Berbee M.L."/>
            <person name="Buchler N.E."/>
            <person name="Grigoriev I.V."/>
            <person name="Spatafora J.W."/>
            <person name="Stajich J.E."/>
            <person name="James T.Y."/>
        </authorList>
    </citation>
    <scope>NUCLEOTIDE SEQUENCE</scope>
    <source>
        <strain evidence="10">AG</strain>
    </source>
</reference>
<evidence type="ECO:0000256" key="8">
    <source>
        <dbReference type="SAM" id="MobiDB-lite"/>
    </source>
</evidence>
<comment type="caution">
    <text evidence="10">The sequence shown here is derived from an EMBL/GenBank/DDBJ whole genome shotgun (WGS) entry which is preliminary data.</text>
</comment>
<keyword evidence="7" id="KW-0539">Nucleus</keyword>
<feature type="region of interest" description="Disordered" evidence="8">
    <location>
        <begin position="879"/>
        <end position="943"/>
    </location>
</feature>
<dbReference type="PANTHER" id="PTHR31313">
    <property type="entry name" value="TY1 ENHANCER ACTIVATOR"/>
    <property type="match status" value="1"/>
</dbReference>
<name>A0AAD5E3U7_UMBRA</name>
<proteinExistence type="predicted"/>
<evidence type="ECO:0000313" key="11">
    <source>
        <dbReference type="Proteomes" id="UP001206595"/>
    </source>
</evidence>
<dbReference type="EMBL" id="MU620960">
    <property type="protein sequence ID" value="KAI8576207.1"/>
    <property type="molecule type" value="Genomic_DNA"/>
</dbReference>
<feature type="domain" description="Zn(2)-C6 fungal-type" evidence="9">
    <location>
        <begin position="34"/>
        <end position="65"/>
    </location>
</feature>
<keyword evidence="5" id="KW-0238">DNA-binding</keyword>
<keyword evidence="11" id="KW-1185">Reference proteome</keyword>
<sequence>MASPTDRELNTSQGPSSTTSRPIPALKRKRAKRSCDFCRKRKSKCDADTSIPCTNCLAWGFECQFQSKSKKRGPRSPYVTSLEKRCRDLENLLRKYTNDIPEQQAIPKSDDEMSDDQNGDMEEANAPGSDDKETSPQLSATNIVHRQDGLDAVSAQDLQERFSQISLENYDTIKYTGSSAGLRVLNKSLFKDGQILWPGRQNVVLQMLPQDEVVVLKTDLSESGNPQVKMGIGIGMQMGIFGSDTKGWSPDDACKKNCLYTSMVDRYVTVDERKALVDAYFREIHPVLPILNKRRFLQQFEAGTVPPVLLFSVLVVAYRYVKPLDMRITVENEDFGEYLYKRTMTYLRCYASKSVIHIVQANVLMVVYLDLEDSDTESLQWYALGTAIRMAQELGLHRSSARWKIPQSEIETRHRLFFACYILDRWIGARSGKPLTILDRDFDTGFPSAYEIHDSDDAGSGFTENDGRDDTGMDEEPPYLAFIHLIKLSEILGRILKALYAPKAKYANHNAGIDDPTILLVFDRRLNHWKATVDAGMIPKGKGEPKPDPDNPDLMEAHNLKINPQHRVMLDMCYHISQLLLHRQFIQVPTVELDSAMKDLINHSHSVCTQAAVNINVISQETELRHFIGVSPTTLIYAVFQGALIHMYNINGDIMKMQSKFNLKRSMSFLGERRKWLAVSRVIEILKLMATLNGIDDQIFASSLEDNQAEALHAAESSSTTAAKKKRRPRTASKSASDAIVKTEIEEATEVVDEMPKGQWIQRMMSTSVVGGITPDIQASISSVLSMNNAALRTDSGMESQPTNMDSTLPDVNMRPATMLQQMPDTTLIPWHHLQMLSQQSYVPYPMYATHNAQQVGNMHTTHPNMYGVQQPYPIPVNPNVSNKPEFQQGSQSAPTMFQQQHPPLAGSLPPRPRQDVNTLMPPGSLNWEDWNSYVDQETNRQQ</sequence>
<dbReference type="Pfam" id="PF00172">
    <property type="entry name" value="Zn_clus"/>
    <property type="match status" value="1"/>
</dbReference>
<dbReference type="SUPFAM" id="SSF57701">
    <property type="entry name" value="Zn2/Cys6 DNA-binding domain"/>
    <property type="match status" value="1"/>
</dbReference>
<protein>
    <recommendedName>
        <fullName evidence="9">Zn(2)-C6 fungal-type domain-containing protein</fullName>
    </recommendedName>
</protein>
<keyword evidence="2" id="KW-0479">Metal-binding</keyword>
<dbReference type="InterPro" id="IPR051615">
    <property type="entry name" value="Transcr_Regulatory_Elem"/>
</dbReference>
<evidence type="ECO:0000256" key="2">
    <source>
        <dbReference type="ARBA" id="ARBA00022723"/>
    </source>
</evidence>
<dbReference type="SMART" id="SM00066">
    <property type="entry name" value="GAL4"/>
    <property type="match status" value="1"/>
</dbReference>
<evidence type="ECO:0000256" key="4">
    <source>
        <dbReference type="ARBA" id="ARBA00023015"/>
    </source>
</evidence>
<feature type="region of interest" description="Disordered" evidence="8">
    <location>
        <begin position="97"/>
        <end position="136"/>
    </location>
</feature>
<feature type="region of interest" description="Disordered" evidence="8">
    <location>
        <begin position="713"/>
        <end position="739"/>
    </location>
</feature>
<evidence type="ECO:0000259" key="9">
    <source>
        <dbReference type="PROSITE" id="PS50048"/>
    </source>
</evidence>
<evidence type="ECO:0000256" key="6">
    <source>
        <dbReference type="ARBA" id="ARBA00023163"/>
    </source>
</evidence>
<evidence type="ECO:0000256" key="7">
    <source>
        <dbReference type="ARBA" id="ARBA00023242"/>
    </source>
</evidence>
<keyword evidence="6" id="KW-0804">Transcription</keyword>
<keyword evidence="3" id="KW-0862">Zinc</keyword>
<feature type="region of interest" description="Disordered" evidence="8">
    <location>
        <begin position="1"/>
        <end position="32"/>
    </location>
</feature>
<dbReference type="RefSeq" id="XP_051441211.1">
    <property type="nucleotide sequence ID" value="XM_051591781.1"/>
</dbReference>
<dbReference type="PROSITE" id="PS00463">
    <property type="entry name" value="ZN2_CY6_FUNGAL_1"/>
    <property type="match status" value="1"/>
</dbReference>
<feature type="compositionally biased region" description="Low complexity" evidence="8">
    <location>
        <begin position="713"/>
        <end position="722"/>
    </location>
</feature>
<dbReference type="Pfam" id="PF04082">
    <property type="entry name" value="Fungal_trans"/>
    <property type="match status" value="1"/>
</dbReference>
<dbReference type="GeneID" id="75917124"/>
<dbReference type="InterPro" id="IPR036864">
    <property type="entry name" value="Zn2-C6_fun-type_DNA-bd_sf"/>
</dbReference>
<dbReference type="PANTHER" id="PTHR31313:SF81">
    <property type="entry name" value="TY1 ENHANCER ACTIVATOR"/>
    <property type="match status" value="1"/>
</dbReference>
<dbReference type="InterPro" id="IPR001138">
    <property type="entry name" value="Zn2Cys6_DnaBD"/>
</dbReference>
<gene>
    <name evidence="10" type="ORF">K450DRAFT_258103</name>
</gene>
<dbReference type="InterPro" id="IPR007219">
    <property type="entry name" value="XnlR_reg_dom"/>
</dbReference>
<organism evidence="10 11">
    <name type="scientific">Umbelopsis ramanniana AG</name>
    <dbReference type="NCBI Taxonomy" id="1314678"/>
    <lineage>
        <taxon>Eukaryota</taxon>
        <taxon>Fungi</taxon>
        <taxon>Fungi incertae sedis</taxon>
        <taxon>Mucoromycota</taxon>
        <taxon>Mucoromycotina</taxon>
        <taxon>Umbelopsidomycetes</taxon>
        <taxon>Umbelopsidales</taxon>
        <taxon>Umbelopsidaceae</taxon>
        <taxon>Umbelopsis</taxon>
    </lineage>
</organism>
<dbReference type="Proteomes" id="UP001206595">
    <property type="component" value="Unassembled WGS sequence"/>
</dbReference>
<feature type="compositionally biased region" description="Polar residues" evidence="8">
    <location>
        <begin position="934"/>
        <end position="943"/>
    </location>
</feature>
<comment type="subcellular location">
    <subcellularLocation>
        <location evidence="1">Nucleus</location>
    </subcellularLocation>
</comment>
<keyword evidence="4" id="KW-0805">Transcription regulation</keyword>
<dbReference type="Gene3D" id="4.10.240.10">
    <property type="entry name" value="Zn(2)-C6 fungal-type DNA-binding domain"/>
    <property type="match status" value="1"/>
</dbReference>
<dbReference type="PROSITE" id="PS50048">
    <property type="entry name" value="ZN2_CY6_FUNGAL_2"/>
    <property type="match status" value="1"/>
</dbReference>
<feature type="compositionally biased region" description="Polar residues" evidence="8">
    <location>
        <begin position="10"/>
        <end position="21"/>
    </location>
</feature>
<accession>A0AAD5E3U7</accession>
<dbReference type="CDD" id="cd12148">
    <property type="entry name" value="fungal_TF_MHR"/>
    <property type="match status" value="1"/>
</dbReference>
<dbReference type="GO" id="GO:0005634">
    <property type="term" value="C:nucleus"/>
    <property type="evidence" value="ECO:0007669"/>
    <property type="project" value="UniProtKB-SubCell"/>
</dbReference>
<feature type="compositionally biased region" description="Acidic residues" evidence="8">
    <location>
        <begin position="112"/>
        <end position="123"/>
    </location>
</feature>
<evidence type="ECO:0000256" key="3">
    <source>
        <dbReference type="ARBA" id="ARBA00022833"/>
    </source>
</evidence>
<dbReference type="AlphaFoldDB" id="A0AAD5E3U7"/>
<dbReference type="CDD" id="cd00067">
    <property type="entry name" value="GAL4"/>
    <property type="match status" value="1"/>
</dbReference>
<dbReference type="SMART" id="SM00906">
    <property type="entry name" value="Fungal_trans"/>
    <property type="match status" value="1"/>
</dbReference>
<evidence type="ECO:0000256" key="1">
    <source>
        <dbReference type="ARBA" id="ARBA00004123"/>
    </source>
</evidence>
<dbReference type="GO" id="GO:0000981">
    <property type="term" value="F:DNA-binding transcription factor activity, RNA polymerase II-specific"/>
    <property type="evidence" value="ECO:0007669"/>
    <property type="project" value="InterPro"/>
</dbReference>
<dbReference type="GO" id="GO:0008270">
    <property type="term" value="F:zinc ion binding"/>
    <property type="evidence" value="ECO:0007669"/>
    <property type="project" value="InterPro"/>
</dbReference>
<dbReference type="GO" id="GO:0006351">
    <property type="term" value="P:DNA-templated transcription"/>
    <property type="evidence" value="ECO:0007669"/>
    <property type="project" value="InterPro"/>
</dbReference>
<evidence type="ECO:0000256" key="5">
    <source>
        <dbReference type="ARBA" id="ARBA00023125"/>
    </source>
</evidence>
<reference evidence="10" key="2">
    <citation type="journal article" date="2022" name="Proc. Natl. Acad. Sci. U.S.A.">
        <title>Diploid-dominant life cycles characterize the early evolution of Fungi.</title>
        <authorList>
            <person name="Amses K.R."/>
            <person name="Simmons D.R."/>
            <person name="Longcore J.E."/>
            <person name="Mondo S.J."/>
            <person name="Seto K."/>
            <person name="Jeronimo G.H."/>
            <person name="Bonds A.E."/>
            <person name="Quandt C.A."/>
            <person name="Davis W.J."/>
            <person name="Chang Y."/>
            <person name="Federici B.A."/>
            <person name="Kuo A."/>
            <person name="LaButti K."/>
            <person name="Pangilinan J."/>
            <person name="Andreopoulos W."/>
            <person name="Tritt A."/>
            <person name="Riley R."/>
            <person name="Hundley H."/>
            <person name="Johnson J."/>
            <person name="Lipzen A."/>
            <person name="Barry K."/>
            <person name="Lang B.F."/>
            <person name="Cuomo C.A."/>
            <person name="Buchler N.E."/>
            <person name="Grigoriev I.V."/>
            <person name="Spatafora J.W."/>
            <person name="Stajich J.E."/>
            <person name="James T.Y."/>
        </authorList>
    </citation>
    <scope>NUCLEOTIDE SEQUENCE</scope>
    <source>
        <strain evidence="10">AG</strain>
    </source>
</reference>